<dbReference type="PANTHER" id="PTHR22550:SF5">
    <property type="entry name" value="LEUCINE ZIPPER PROTEIN 4"/>
    <property type="match status" value="1"/>
</dbReference>
<evidence type="ECO:0000256" key="4">
    <source>
        <dbReference type="PIRNR" id="PIRNR005690"/>
    </source>
</evidence>
<keyword evidence="3 4" id="KW-0472">Membrane</keyword>
<dbReference type="Pfam" id="PF03323">
    <property type="entry name" value="GerA"/>
    <property type="match status" value="1"/>
</dbReference>
<proteinExistence type="inferred from homology"/>
<feature type="transmembrane region" description="Helical" evidence="6">
    <location>
        <begin position="440"/>
        <end position="465"/>
    </location>
</feature>
<reference evidence="7" key="1">
    <citation type="submission" date="2021-04" db="EMBL/GenBank/DDBJ databases">
        <title>Genome seq and assembly of Bacillus sp.</title>
        <authorList>
            <person name="Chhetri G."/>
        </authorList>
    </citation>
    <scope>NUCLEOTIDE SEQUENCE</scope>
    <source>
        <strain evidence="7">RG28</strain>
    </source>
</reference>
<dbReference type="GO" id="GO:0005886">
    <property type="term" value="C:plasma membrane"/>
    <property type="evidence" value="ECO:0007669"/>
    <property type="project" value="UniProtKB-SubCell"/>
</dbReference>
<evidence type="ECO:0000256" key="3">
    <source>
        <dbReference type="ARBA" id="ARBA00023136"/>
    </source>
</evidence>
<keyword evidence="8" id="KW-1185">Reference proteome</keyword>
<keyword evidence="6" id="KW-1133">Transmembrane helix</keyword>
<feature type="transmembrane region" description="Helical" evidence="6">
    <location>
        <begin position="317"/>
        <end position="336"/>
    </location>
</feature>
<feature type="compositionally biased region" description="Polar residues" evidence="5">
    <location>
        <begin position="1"/>
        <end position="17"/>
    </location>
</feature>
<dbReference type="Proteomes" id="UP000682134">
    <property type="component" value="Unassembled WGS sequence"/>
</dbReference>
<feature type="region of interest" description="Disordered" evidence="5">
    <location>
        <begin position="1"/>
        <end position="23"/>
    </location>
</feature>
<sequence>MEQSFLKGRSTSPTSTGKQDRTSSARQLFSLSLEKNIQQLKDKFGETLDFVAHLFTLTKEKVPAALVFIDSLVDSEKINNQITRFILQIEDDPNLSESENLVDFLFVNLLQFINVYKINNMDNVVQALLHGETILFVEGHSLVLGIGTERIETRSIFEPSIENEIKGPKESFIEEMRTNMAMVRRKIKNENLRYTQLQVGDITQTGVCLGYIHGIADEALVSEVEKRLKKIKIDGVLESSYIEEWIQDHPRSPFPLVDYSERPDKTAAMLLEGRVVIFVDGTPLVLIVPAVFMQFFITSGDYYLNYYFATFLRWLRFIAFGFALTIPSFYIALTTMHQEMIPTQLALRIAGSRSGIPFPAIVEALLMEVTFEILREAGIRLPKGAGQAVSIVGALIIGQAAVEAGIVSPILVIVVSLTGISSFTIAKYELGLSVRLLRFPLMIMASILGIPGITVALLALLVYMVSLKSFGVPYMSPLAPLTKSDLRDTVIRAPWTKLGKTKHVFDKQSEFDIEGEWDEAEPKPAKN</sequence>
<protein>
    <submittedName>
        <fullName evidence="7">Spore germination protein</fullName>
    </submittedName>
</protein>
<evidence type="ECO:0000256" key="5">
    <source>
        <dbReference type="SAM" id="MobiDB-lite"/>
    </source>
</evidence>
<comment type="caution">
    <text evidence="7">The sequence shown here is derived from an EMBL/GenBank/DDBJ whole genome shotgun (WGS) entry which is preliminary data.</text>
</comment>
<evidence type="ECO:0000256" key="1">
    <source>
        <dbReference type="ARBA" id="ARBA00004141"/>
    </source>
</evidence>
<dbReference type="InterPro" id="IPR050768">
    <property type="entry name" value="UPF0353/GerABKA_families"/>
</dbReference>
<evidence type="ECO:0000313" key="7">
    <source>
        <dbReference type="EMBL" id="MBP0725153.1"/>
    </source>
</evidence>
<dbReference type="PANTHER" id="PTHR22550">
    <property type="entry name" value="SPORE GERMINATION PROTEIN"/>
    <property type="match status" value="1"/>
</dbReference>
<evidence type="ECO:0000256" key="6">
    <source>
        <dbReference type="SAM" id="Phobius"/>
    </source>
</evidence>
<feature type="transmembrane region" description="Helical" evidence="6">
    <location>
        <begin position="275"/>
        <end position="297"/>
    </location>
</feature>
<feature type="transmembrane region" description="Helical" evidence="6">
    <location>
        <begin position="408"/>
        <end position="428"/>
    </location>
</feature>
<gene>
    <name evidence="7" type="ORF">J5Y03_08100</name>
</gene>
<comment type="similarity">
    <text evidence="2 4">Belongs to the GerABKA family.</text>
</comment>
<evidence type="ECO:0000256" key="2">
    <source>
        <dbReference type="ARBA" id="ARBA00005278"/>
    </source>
</evidence>
<keyword evidence="6" id="KW-0812">Transmembrane</keyword>
<dbReference type="AlphaFoldDB" id="A0A940NPG0"/>
<dbReference type="RefSeq" id="WP_209404398.1">
    <property type="nucleotide sequence ID" value="NZ_JAGIYQ010000004.1"/>
</dbReference>
<dbReference type="GO" id="GO:0009847">
    <property type="term" value="P:spore germination"/>
    <property type="evidence" value="ECO:0007669"/>
    <property type="project" value="UniProtKB-UniRule"/>
</dbReference>
<evidence type="ECO:0000313" key="8">
    <source>
        <dbReference type="Proteomes" id="UP000682134"/>
    </source>
</evidence>
<dbReference type="EMBL" id="JAGIYQ010000004">
    <property type="protein sequence ID" value="MBP0725153.1"/>
    <property type="molecule type" value="Genomic_DNA"/>
</dbReference>
<accession>A0A940NPG0</accession>
<organism evidence="7 8">
    <name type="scientific">Gottfriedia endophytica</name>
    <dbReference type="NCBI Taxonomy" id="2820819"/>
    <lineage>
        <taxon>Bacteria</taxon>
        <taxon>Bacillati</taxon>
        <taxon>Bacillota</taxon>
        <taxon>Bacilli</taxon>
        <taxon>Bacillales</taxon>
        <taxon>Bacillaceae</taxon>
        <taxon>Gottfriedia</taxon>
    </lineage>
</organism>
<dbReference type="InterPro" id="IPR004995">
    <property type="entry name" value="Spore_Ger"/>
</dbReference>
<name>A0A940NPG0_9BACI</name>
<comment type="subcellular location">
    <subcellularLocation>
        <location evidence="4">Cell membrane</location>
    </subcellularLocation>
    <subcellularLocation>
        <location evidence="1">Membrane</location>
        <topology evidence="1">Multi-pass membrane protein</topology>
    </subcellularLocation>
</comment>
<dbReference type="PIRSF" id="PIRSF005690">
    <property type="entry name" value="GerBA"/>
    <property type="match status" value="1"/>
</dbReference>